<dbReference type="EMBL" id="CAFAAG010000012">
    <property type="protein sequence ID" value="CAB4787439.1"/>
    <property type="molecule type" value="Genomic_DNA"/>
</dbReference>
<protein>
    <submittedName>
        <fullName evidence="1">Unannotated protein</fullName>
    </submittedName>
</protein>
<evidence type="ECO:0000313" key="1">
    <source>
        <dbReference type="EMBL" id="CAB4787439.1"/>
    </source>
</evidence>
<organism evidence="1">
    <name type="scientific">freshwater metagenome</name>
    <dbReference type="NCBI Taxonomy" id="449393"/>
    <lineage>
        <taxon>unclassified sequences</taxon>
        <taxon>metagenomes</taxon>
        <taxon>ecological metagenomes</taxon>
    </lineage>
</organism>
<proteinExistence type="predicted"/>
<accession>A0A6J6WTM4</accession>
<gene>
    <name evidence="1" type="ORF">UFOPK2975_00306</name>
</gene>
<sequence length="86" mass="9614">MTYRDTLICMPDLISVRLDTTTRRALIKLQQMGLSQSDAIRMAIQDAASALREPKKLAAEMAALEADPTDRAEMLLIAKFMEDLSE</sequence>
<reference evidence="1" key="1">
    <citation type="submission" date="2020-05" db="EMBL/GenBank/DDBJ databases">
        <authorList>
            <person name="Chiriac C."/>
            <person name="Salcher M."/>
            <person name="Ghai R."/>
            <person name="Kavagutti S V."/>
        </authorList>
    </citation>
    <scope>NUCLEOTIDE SEQUENCE</scope>
</reference>
<name>A0A6J6WTM4_9ZZZZ</name>
<dbReference type="AlphaFoldDB" id="A0A6J6WTM4"/>